<dbReference type="PANTHER" id="PTHR43179">
    <property type="entry name" value="RHAMNOSYLTRANSFERASE WBBL"/>
    <property type="match status" value="1"/>
</dbReference>
<dbReference type="Pfam" id="PF00535">
    <property type="entry name" value="Glycos_transf_2"/>
    <property type="match status" value="1"/>
</dbReference>
<evidence type="ECO:0000259" key="1">
    <source>
        <dbReference type="Pfam" id="PF00535"/>
    </source>
</evidence>
<dbReference type="InterPro" id="IPR001173">
    <property type="entry name" value="Glyco_trans_2-like"/>
</dbReference>
<comment type="caution">
    <text evidence="2">The sequence shown here is derived from an EMBL/GenBank/DDBJ whole genome shotgun (WGS) entry which is preliminary data.</text>
</comment>
<accession>A0ABT5HK52</accession>
<dbReference type="Proteomes" id="UP001218579">
    <property type="component" value="Unassembled WGS sequence"/>
</dbReference>
<keyword evidence="3" id="KW-1185">Reference proteome</keyword>
<name>A0ABT5HK52_9CAUL</name>
<evidence type="ECO:0000313" key="2">
    <source>
        <dbReference type="EMBL" id="MDC7676511.1"/>
    </source>
</evidence>
<proteinExistence type="predicted"/>
<dbReference type="EMBL" id="JAQQKV010000002">
    <property type="protein sequence ID" value="MDC7676511.1"/>
    <property type="molecule type" value="Genomic_DNA"/>
</dbReference>
<protein>
    <submittedName>
        <fullName evidence="2">Glycosyltransferase family 2 protein</fullName>
    </submittedName>
</protein>
<evidence type="ECO:0000313" key="3">
    <source>
        <dbReference type="Proteomes" id="UP001218579"/>
    </source>
</evidence>
<organism evidence="2 3">
    <name type="scientific">Asticcacaulis machinosus</name>
    <dbReference type="NCBI Taxonomy" id="2984211"/>
    <lineage>
        <taxon>Bacteria</taxon>
        <taxon>Pseudomonadati</taxon>
        <taxon>Pseudomonadota</taxon>
        <taxon>Alphaproteobacteria</taxon>
        <taxon>Caulobacterales</taxon>
        <taxon>Caulobacteraceae</taxon>
        <taxon>Asticcacaulis</taxon>
    </lineage>
</organism>
<dbReference type="CDD" id="cd04186">
    <property type="entry name" value="GT_2_like_c"/>
    <property type="match status" value="1"/>
</dbReference>
<gene>
    <name evidence="2" type="ORF">PQU98_10240</name>
</gene>
<sequence>MPPAINLLQNASVTEEGAKEEARPVDAGIKVITPWGQYKLPQVTLKPGWYEFTVTGPSPLTLQLYEPEHFRLIELQATQDEPAYLRLSGGVYDPAVIAGGRPGIYAFEAASFQVLPQWRRFGLLAGRLLQALRQGMSLGRITALIRLALAKNKTYGLRAQAKVETDHLGPHARYDLAQREIRPDPSRYADRLAALVPGPVFLIEGHTPDGLDSQIYPHFTRDAAQAHDAVVVLGEGDRLTPDALMLFAEALAADPSKTLFLADKWVGDVPTAHVAWDPILYNGGLPTPYVYRAGAHQPLMRFDNQGDCAIVSVPVASTNMDEFYREFPRPMDMCANSQPACSIIIPTRDRADLLSACLAGLFENTPWPHEVIVVDNGSVQLETFALFKEYGGKGLRIIRADIDFNFSTLCNLGAEAAIYDYLVFLNNDVVLHQPDWLERLMELAIMPEAGAVGAKLLYGDGRLQHGGVMLGLTQLCGHLWRGAGTDEQGDEPRLKYSSLRSAVTGACLCVSKEKFKKVGAFDEVAFPVTLNDVDLCRKFEERGWYNIFSAKAVLYHLEGESRGDDDSAGKTFRRGLELLQFSQRWGVRGDLFFPVVFSRKTETCQFK</sequence>
<reference evidence="2 3" key="1">
    <citation type="submission" date="2023-01" db="EMBL/GenBank/DDBJ databases">
        <title>Novel species of the genus Asticcacaulis isolated from rivers.</title>
        <authorList>
            <person name="Lu H."/>
        </authorList>
    </citation>
    <scope>NUCLEOTIDE SEQUENCE [LARGE SCALE GENOMIC DNA]</scope>
    <source>
        <strain evidence="2 3">LKC15W</strain>
    </source>
</reference>
<feature type="domain" description="Glycosyltransferase 2-like" evidence="1">
    <location>
        <begin position="342"/>
        <end position="459"/>
    </location>
</feature>
<dbReference type="Gene3D" id="3.90.550.10">
    <property type="entry name" value="Spore Coat Polysaccharide Biosynthesis Protein SpsA, Chain A"/>
    <property type="match status" value="1"/>
</dbReference>
<dbReference type="PANTHER" id="PTHR43179:SF7">
    <property type="entry name" value="RHAMNOSYLTRANSFERASE WBBL"/>
    <property type="match status" value="1"/>
</dbReference>
<dbReference type="SUPFAM" id="SSF53448">
    <property type="entry name" value="Nucleotide-diphospho-sugar transferases"/>
    <property type="match status" value="1"/>
</dbReference>
<dbReference type="RefSeq" id="WP_272744845.1">
    <property type="nucleotide sequence ID" value="NZ_JAQQKV010000002.1"/>
</dbReference>
<dbReference type="InterPro" id="IPR029044">
    <property type="entry name" value="Nucleotide-diphossugar_trans"/>
</dbReference>